<dbReference type="STRING" id="1382522.W6MXR7"/>
<dbReference type="GO" id="GO:0005737">
    <property type="term" value="C:cytoplasm"/>
    <property type="evidence" value="ECO:0007669"/>
    <property type="project" value="TreeGrafter"/>
</dbReference>
<dbReference type="PROSITE" id="PS50404">
    <property type="entry name" value="GST_NTER"/>
    <property type="match status" value="1"/>
</dbReference>
<dbReference type="InterPro" id="IPR050983">
    <property type="entry name" value="GST_Omega/HSP26"/>
</dbReference>
<dbReference type="PROSITE" id="PS51354">
    <property type="entry name" value="GLUTAREDOXIN_2"/>
    <property type="match status" value="1"/>
</dbReference>
<evidence type="ECO:0008006" key="5">
    <source>
        <dbReference type="Google" id="ProtNLM"/>
    </source>
</evidence>
<dbReference type="InterPro" id="IPR010987">
    <property type="entry name" value="Glutathione-S-Trfase_C-like"/>
</dbReference>
<proteinExistence type="predicted"/>
<dbReference type="Gene3D" id="3.40.30.10">
    <property type="entry name" value="Glutaredoxin"/>
    <property type="match status" value="1"/>
</dbReference>
<dbReference type="OrthoDB" id="2309723at2759"/>
<reference evidence="3" key="1">
    <citation type="submission" date="2013-12" db="EMBL/GenBank/DDBJ databases">
        <authorList>
            <person name="Genoscope - CEA"/>
        </authorList>
    </citation>
    <scope>NUCLEOTIDE SEQUENCE</scope>
    <source>
        <strain evidence="3">CBS 1993</strain>
    </source>
</reference>
<dbReference type="InterPro" id="IPR040079">
    <property type="entry name" value="Glutathione_S-Trfase"/>
</dbReference>
<dbReference type="PANTHER" id="PTHR43968">
    <property type="match status" value="1"/>
</dbReference>
<dbReference type="RefSeq" id="XP_022461347.1">
    <property type="nucleotide sequence ID" value="XM_022600535.1"/>
</dbReference>
<dbReference type="PROSITE" id="PS50405">
    <property type="entry name" value="GST_CTER"/>
    <property type="match status" value="1"/>
</dbReference>
<dbReference type="InterPro" id="IPR036282">
    <property type="entry name" value="Glutathione-S-Trfase_C_sf"/>
</dbReference>
<dbReference type="InterPro" id="IPR004045">
    <property type="entry name" value="Glutathione_S-Trfase_N"/>
</dbReference>
<dbReference type="Gene3D" id="1.20.1050.10">
    <property type="match status" value="1"/>
</dbReference>
<keyword evidence="4" id="KW-1185">Reference proteome</keyword>
<evidence type="ECO:0000259" key="2">
    <source>
        <dbReference type="PROSITE" id="PS50405"/>
    </source>
</evidence>
<dbReference type="AlphaFoldDB" id="W6MXR7"/>
<protein>
    <recommendedName>
        <fullName evidence="5">GST N-terminal domain-containing protein</fullName>
    </recommendedName>
</protein>
<dbReference type="GO" id="GO:0004364">
    <property type="term" value="F:glutathione transferase activity"/>
    <property type="evidence" value="ECO:0007669"/>
    <property type="project" value="EnsemblFungi"/>
</dbReference>
<dbReference type="EMBL" id="HG793130">
    <property type="protein sequence ID" value="CDK29360.1"/>
    <property type="molecule type" value="Genomic_DNA"/>
</dbReference>
<dbReference type="Pfam" id="PF00043">
    <property type="entry name" value="GST_C"/>
    <property type="match status" value="1"/>
</dbReference>
<gene>
    <name evidence="3" type="ORF">KUCA_T00005348001</name>
</gene>
<dbReference type="HOGENOM" id="CLU_011226_6_3_1"/>
<dbReference type="InterPro" id="IPR004046">
    <property type="entry name" value="GST_C"/>
</dbReference>
<evidence type="ECO:0000313" key="3">
    <source>
        <dbReference type="EMBL" id="CDK29360.1"/>
    </source>
</evidence>
<evidence type="ECO:0000313" key="4">
    <source>
        <dbReference type="Proteomes" id="UP000019384"/>
    </source>
</evidence>
<dbReference type="SUPFAM" id="SSF52833">
    <property type="entry name" value="Thioredoxin-like"/>
    <property type="match status" value="1"/>
</dbReference>
<dbReference type="InterPro" id="IPR036249">
    <property type="entry name" value="Thioredoxin-like_sf"/>
</dbReference>
<dbReference type="Proteomes" id="UP000019384">
    <property type="component" value="Unassembled WGS sequence"/>
</dbReference>
<sequence length="219" mass="25078">MSSYPKFTIYDFPTGPYPARVRIALGEKKLEHLAEFELIDLFKGTHKKPEFRENLNFSGTVPVVKFENGDLLAECTAITEFLDSLDGNTVLTGLTPRERGDIHMFTRRVENEFLEPISLYFHNATPGLGPDVETYQNHEWGLRQREKGLRGMRYFNKLLVTREFVTCDRFTMADMALVAAMVFLAVVKEPVPADCDALLAWWARVQLRPSVINRVTMSQ</sequence>
<dbReference type="SUPFAM" id="SSF47616">
    <property type="entry name" value="GST C-terminal domain-like"/>
    <property type="match status" value="1"/>
</dbReference>
<dbReference type="GeneID" id="34522735"/>
<name>W6MXR7_9ASCO</name>
<feature type="domain" description="GST N-terminal" evidence="1">
    <location>
        <begin position="5"/>
        <end position="90"/>
    </location>
</feature>
<accession>W6MXR7</accession>
<organism evidence="3 4">
    <name type="scientific">Kuraishia capsulata CBS 1993</name>
    <dbReference type="NCBI Taxonomy" id="1382522"/>
    <lineage>
        <taxon>Eukaryota</taxon>
        <taxon>Fungi</taxon>
        <taxon>Dikarya</taxon>
        <taxon>Ascomycota</taxon>
        <taxon>Saccharomycotina</taxon>
        <taxon>Pichiomycetes</taxon>
        <taxon>Pichiales</taxon>
        <taxon>Pichiaceae</taxon>
        <taxon>Kuraishia</taxon>
    </lineage>
</organism>
<dbReference type="SFLD" id="SFLDS00019">
    <property type="entry name" value="Glutathione_Transferase_(cytos"/>
    <property type="match status" value="1"/>
</dbReference>
<feature type="domain" description="GST C-terminal" evidence="2">
    <location>
        <begin position="95"/>
        <end position="219"/>
    </location>
</feature>
<dbReference type="PANTHER" id="PTHR43968:SF6">
    <property type="entry name" value="GLUTATHIONE S-TRANSFERASE OMEGA"/>
    <property type="match status" value="1"/>
</dbReference>
<reference evidence="3" key="2">
    <citation type="submission" date="2014-02" db="EMBL/GenBank/DDBJ databases">
        <title>Complete DNA sequence of /Kuraishia capsulata/ illustrates novel genomic features among budding yeasts (/Saccharomycotina/).</title>
        <authorList>
            <person name="Morales L."/>
            <person name="Noel B."/>
            <person name="Porcel B."/>
            <person name="Marcet-Houben M."/>
            <person name="Hullo M-F."/>
            <person name="Sacerdot C."/>
            <person name="Tekaia F."/>
            <person name="Leh-Louis V."/>
            <person name="Despons L."/>
            <person name="Khanna V."/>
            <person name="Aury J-M."/>
            <person name="Barbe V."/>
            <person name="Couloux A."/>
            <person name="Labadie K."/>
            <person name="Pelletier E."/>
            <person name="Souciet J-L."/>
            <person name="Boekhout T."/>
            <person name="Gabaldon T."/>
            <person name="Wincker P."/>
            <person name="Dujon B."/>
        </authorList>
    </citation>
    <scope>NUCLEOTIDE SEQUENCE</scope>
    <source>
        <strain evidence="3">CBS 1993</strain>
    </source>
</reference>
<dbReference type="Pfam" id="PF13409">
    <property type="entry name" value="GST_N_2"/>
    <property type="match status" value="1"/>
</dbReference>
<evidence type="ECO:0000259" key="1">
    <source>
        <dbReference type="PROSITE" id="PS50404"/>
    </source>
</evidence>
<dbReference type="GO" id="GO:0006749">
    <property type="term" value="P:glutathione metabolic process"/>
    <property type="evidence" value="ECO:0007669"/>
    <property type="project" value="EnsemblFungi"/>
</dbReference>